<feature type="binding site" evidence="4">
    <location>
        <position position="220"/>
    </location>
    <ligand>
        <name>CoA</name>
        <dbReference type="ChEBI" id="CHEBI:57287"/>
    </ligand>
</feature>
<dbReference type="Proteomes" id="UP001291623">
    <property type="component" value="Unassembled WGS sequence"/>
</dbReference>
<evidence type="ECO:0000313" key="8">
    <source>
        <dbReference type="EMBL" id="KAK4336651.1"/>
    </source>
</evidence>
<dbReference type="SUPFAM" id="SSF53901">
    <property type="entry name" value="Thiolase-like"/>
    <property type="match status" value="2"/>
</dbReference>
<comment type="caution">
    <text evidence="8">The sequence shown here is derived from an EMBL/GenBank/DDBJ whole genome shotgun (WGS) entry which is preliminary data.</text>
</comment>
<proteinExistence type="inferred from homology"/>
<dbReference type="GO" id="GO:0016126">
    <property type="term" value="P:sterol biosynthetic process"/>
    <property type="evidence" value="ECO:0007669"/>
    <property type="project" value="UniProtKB-KW"/>
</dbReference>
<name>A0AAE1QN50_9SOLA</name>
<gene>
    <name evidence="8" type="ORF">RND71_044057</name>
</gene>
<comment type="similarity">
    <text evidence="1 5">Belongs to the thiolase-like superfamily. HMG-CoA synthase family.</text>
</comment>
<sequence>MWPEDVGILSMEMYFPNLYVDQVELEEYDKVSKGKYTIGLGQTRMGFAEDCEDIQSVCLTVTKRLLEKTRIPVSKIGLDTTNACYGGTAALFHALNWIESSSWDGRLAIVVCGDLAVYASGPARPTGGAGACAMLIGPNAPLVITRGVRSTYMDNVYDFYKPNMSSEYPIVEGKLSISCYLKALDKCYTLFKERLKKVTLEDDLDLDYFDGLIFHSPFCKLVQKSVARLLFNEFLMENKEETNEKYLDCEKFKSLKLEDTYFDKDIETKFLELSKELYEEKTKPSLLLATEVGNMYTASLYSCLVSYLVSKPIDEIAGQNLLMFSYGSGMAASMYAISISSNDRKGSPLHRLISSVQHVPTTLSKRIKIDPEEFTKIMEHKEKTNFSAPFKPEGKIERLLNGTYYLDKIDDGYKRTYKRKPLSASQVSEASSALNID</sequence>
<evidence type="ECO:0000256" key="1">
    <source>
        <dbReference type="ARBA" id="ARBA00007061"/>
    </source>
</evidence>
<keyword evidence="5" id="KW-0756">Sterol biosynthesis</keyword>
<evidence type="ECO:0000256" key="4">
    <source>
        <dbReference type="PIRSR" id="PIRSR610122-2"/>
    </source>
</evidence>
<dbReference type="Pfam" id="PF01154">
    <property type="entry name" value="HMG_CoA_synt_N"/>
    <property type="match status" value="1"/>
</dbReference>
<feature type="domain" description="Hydroxymethylglutaryl-coenzyme A synthase N-terminal" evidence="6">
    <location>
        <begin position="77"/>
        <end position="141"/>
    </location>
</feature>
<evidence type="ECO:0000256" key="2">
    <source>
        <dbReference type="ARBA" id="ARBA00022679"/>
    </source>
</evidence>
<organism evidence="8 9">
    <name type="scientific">Anisodus tanguticus</name>
    <dbReference type="NCBI Taxonomy" id="243964"/>
    <lineage>
        <taxon>Eukaryota</taxon>
        <taxon>Viridiplantae</taxon>
        <taxon>Streptophyta</taxon>
        <taxon>Embryophyta</taxon>
        <taxon>Tracheophyta</taxon>
        <taxon>Spermatophyta</taxon>
        <taxon>Magnoliopsida</taxon>
        <taxon>eudicotyledons</taxon>
        <taxon>Gunneridae</taxon>
        <taxon>Pentapetalae</taxon>
        <taxon>asterids</taxon>
        <taxon>lamiids</taxon>
        <taxon>Solanales</taxon>
        <taxon>Solanaceae</taxon>
        <taxon>Solanoideae</taxon>
        <taxon>Hyoscyameae</taxon>
        <taxon>Anisodus</taxon>
    </lineage>
</organism>
<keyword evidence="9" id="KW-1185">Reference proteome</keyword>
<evidence type="ECO:0000313" key="9">
    <source>
        <dbReference type="Proteomes" id="UP001291623"/>
    </source>
</evidence>
<dbReference type="GO" id="GO:0006084">
    <property type="term" value="P:acetyl-CoA metabolic process"/>
    <property type="evidence" value="ECO:0007669"/>
    <property type="project" value="InterPro"/>
</dbReference>
<protein>
    <recommendedName>
        <fullName evidence="5">Hydroxymethylglutaryl-CoA synthase</fullName>
        <shortName evidence="5">HMG-CoA synthase</shortName>
        <ecNumber evidence="5">2.3.3.10</ecNumber>
    </recommendedName>
    <alternativeName>
        <fullName evidence="5">3-hydroxy-3-methylglutaryl coenzyme A synthase</fullName>
    </alternativeName>
</protein>
<dbReference type="EC" id="2.3.3.10" evidence="5"/>
<keyword evidence="5" id="KW-0752">Steroid biosynthesis</keyword>
<comment type="function">
    <text evidence="5">Catalyzes the condensation of acetyl-CoA with acetoacetyl-CoA to form HMG-CoA.</text>
</comment>
<dbReference type="InterPro" id="IPR013746">
    <property type="entry name" value="HMG_CoA_synt_C_dom"/>
</dbReference>
<accession>A0AAE1QN50</accession>
<feature type="active site" description="Acyl-thioester intermediate" evidence="3">
    <location>
        <position position="84"/>
    </location>
</feature>
<feature type="binding site" evidence="4">
    <location>
        <position position="224"/>
    </location>
    <ligand>
        <name>CoA</name>
        <dbReference type="ChEBI" id="CHEBI:57287"/>
    </ligand>
</feature>
<dbReference type="CDD" id="cd00827">
    <property type="entry name" value="init_cond_enzymes"/>
    <property type="match status" value="1"/>
</dbReference>
<dbReference type="NCBIfam" id="TIGR01833">
    <property type="entry name" value="HMG-CoA-S_euk"/>
    <property type="match status" value="1"/>
</dbReference>
<dbReference type="GO" id="GO:0010142">
    <property type="term" value="P:farnesyl diphosphate biosynthetic process, mevalonate pathway"/>
    <property type="evidence" value="ECO:0007669"/>
    <property type="project" value="InterPro"/>
</dbReference>
<dbReference type="InterPro" id="IPR016039">
    <property type="entry name" value="Thiolase-like"/>
</dbReference>
<keyword evidence="5" id="KW-1207">Sterol metabolism</keyword>
<dbReference type="GO" id="GO:0004421">
    <property type="term" value="F:hydroxymethylglutaryl-CoA synthase activity"/>
    <property type="evidence" value="ECO:0007669"/>
    <property type="project" value="UniProtKB-EC"/>
</dbReference>
<reference evidence="8" key="1">
    <citation type="submission" date="2023-12" db="EMBL/GenBank/DDBJ databases">
        <title>Genome assembly of Anisodus tanguticus.</title>
        <authorList>
            <person name="Wang Y.-J."/>
        </authorList>
    </citation>
    <scope>NUCLEOTIDE SEQUENCE</scope>
    <source>
        <strain evidence="8">KB-2021</strain>
        <tissue evidence="8">Leaf</tissue>
    </source>
</reference>
<evidence type="ECO:0000256" key="5">
    <source>
        <dbReference type="RuleBase" id="RU364071"/>
    </source>
</evidence>
<feature type="domain" description="Hydroxymethylglutaryl-coenzyme A synthase C-terminal" evidence="7">
    <location>
        <begin position="143"/>
        <end position="420"/>
    </location>
</feature>
<dbReference type="Gene3D" id="3.40.47.10">
    <property type="match status" value="2"/>
</dbReference>
<keyword evidence="5" id="KW-0753">Steroid metabolism</keyword>
<comment type="catalytic activity">
    <reaction evidence="5">
        <text>acetoacetyl-CoA + acetyl-CoA + H2O = (3S)-3-hydroxy-3-methylglutaryl-CoA + CoA + H(+)</text>
        <dbReference type="Rhea" id="RHEA:10188"/>
        <dbReference type="ChEBI" id="CHEBI:15377"/>
        <dbReference type="ChEBI" id="CHEBI:15378"/>
        <dbReference type="ChEBI" id="CHEBI:43074"/>
        <dbReference type="ChEBI" id="CHEBI:57286"/>
        <dbReference type="ChEBI" id="CHEBI:57287"/>
        <dbReference type="ChEBI" id="CHEBI:57288"/>
        <dbReference type="EC" id="2.3.3.10"/>
    </reaction>
</comment>
<comment type="pathway">
    <text evidence="5">Metabolic intermediate biosynthesis; (R)-mevalonate biosynthesis; (R)-mevalonate from acetyl-CoA: step 2/3.</text>
</comment>
<feature type="active site" description="Proton donor/acceptor" evidence="3">
    <location>
        <position position="215"/>
    </location>
</feature>
<keyword evidence="5" id="KW-0444">Lipid biosynthesis</keyword>
<dbReference type="EMBL" id="JAVYJV010000109">
    <property type="protein sequence ID" value="KAK4336651.1"/>
    <property type="molecule type" value="Genomic_DNA"/>
</dbReference>
<keyword evidence="5" id="KW-0443">Lipid metabolism</keyword>
<keyword evidence="2 5" id="KW-0808">Transferase</keyword>
<feature type="binding site" evidence="4">
    <location>
        <position position="176"/>
    </location>
    <ligand>
        <name>CoA</name>
        <dbReference type="ChEBI" id="CHEBI:57287"/>
    </ligand>
</feature>
<evidence type="ECO:0000259" key="6">
    <source>
        <dbReference type="Pfam" id="PF01154"/>
    </source>
</evidence>
<dbReference type="PANTHER" id="PTHR43323">
    <property type="entry name" value="3-HYDROXY-3-METHYLGLUTARYL COENZYME A SYNTHASE"/>
    <property type="match status" value="1"/>
</dbReference>
<dbReference type="InterPro" id="IPR010122">
    <property type="entry name" value="HMG_CoA_synthase_euk"/>
</dbReference>
<dbReference type="Pfam" id="PF08540">
    <property type="entry name" value="HMG_CoA_synt_C"/>
    <property type="match status" value="1"/>
</dbReference>
<dbReference type="InterPro" id="IPR013528">
    <property type="entry name" value="HMG_CoA_synth_N"/>
</dbReference>
<evidence type="ECO:0000256" key="3">
    <source>
        <dbReference type="PIRSR" id="PIRSR610122-1"/>
    </source>
</evidence>
<dbReference type="AlphaFoldDB" id="A0AAE1QN50"/>
<dbReference type="PANTHER" id="PTHR43323:SF2">
    <property type="entry name" value="HYDROXYMETHYLGLUTARYL-COA SYNTHASE"/>
    <property type="match status" value="1"/>
</dbReference>
<evidence type="ECO:0000259" key="7">
    <source>
        <dbReference type="Pfam" id="PF08540"/>
    </source>
</evidence>